<dbReference type="AlphaFoldDB" id="A0A917UQ40"/>
<reference evidence="2" key="1">
    <citation type="journal article" date="2014" name="Int. J. Syst. Evol. Microbiol.">
        <title>Complete genome sequence of Corynebacterium casei LMG S-19264T (=DSM 44701T), isolated from a smear-ripened cheese.</title>
        <authorList>
            <consortium name="US DOE Joint Genome Institute (JGI-PGF)"/>
            <person name="Walter F."/>
            <person name="Albersmeier A."/>
            <person name="Kalinowski J."/>
            <person name="Ruckert C."/>
        </authorList>
    </citation>
    <scope>NUCLEOTIDE SEQUENCE</scope>
    <source>
        <strain evidence="2">JCM 14371</strain>
    </source>
</reference>
<sequence length="228" mass="24280">MTLLELIRRPHAFYEALKTLPPVPWRYAWLPALAGLASGVSGALLSRAVLDSQAVTRSALPVAFLWGVTIFSSVFLSMLTWLVLWGMGHLGAGKDARSGEVYGTSFLAPLLWSVVLAVLALLVPPQVNVAAPNLTGLTGQAFLTAVQKYTGAVMAQYSQSPVVKFSSVMGYAIYLVQFWLAFIGLQVMTGDRRLAWRGVLYPGVLFLALGVAAILVSSVAATLLGGLA</sequence>
<feature type="transmembrane region" description="Helical" evidence="1">
    <location>
        <begin position="104"/>
        <end position="123"/>
    </location>
</feature>
<dbReference type="EMBL" id="BMOE01000005">
    <property type="protein sequence ID" value="GGJ73822.1"/>
    <property type="molecule type" value="Genomic_DNA"/>
</dbReference>
<proteinExistence type="predicted"/>
<feature type="transmembrane region" description="Helical" evidence="1">
    <location>
        <begin position="200"/>
        <end position="224"/>
    </location>
</feature>
<dbReference type="Proteomes" id="UP000635726">
    <property type="component" value="Unassembled WGS sequence"/>
</dbReference>
<gene>
    <name evidence="2" type="ORF">GCM10008939_17630</name>
</gene>
<feature type="transmembrane region" description="Helical" evidence="1">
    <location>
        <begin position="27"/>
        <end position="50"/>
    </location>
</feature>
<comment type="caution">
    <text evidence="2">The sequence shown here is derived from an EMBL/GenBank/DDBJ whole genome shotgun (WGS) entry which is preliminary data.</text>
</comment>
<name>A0A917UQ40_9DEIO</name>
<keyword evidence="1" id="KW-0472">Membrane</keyword>
<evidence type="ECO:0000313" key="3">
    <source>
        <dbReference type="Proteomes" id="UP000635726"/>
    </source>
</evidence>
<protein>
    <recommendedName>
        <fullName evidence="4">Yip1 domain-containing protein</fullName>
    </recommendedName>
</protein>
<feature type="transmembrane region" description="Helical" evidence="1">
    <location>
        <begin position="62"/>
        <end position="84"/>
    </location>
</feature>
<accession>A0A917UQ40</accession>
<keyword evidence="1" id="KW-0812">Transmembrane</keyword>
<keyword evidence="3" id="KW-1185">Reference proteome</keyword>
<feature type="transmembrane region" description="Helical" evidence="1">
    <location>
        <begin position="168"/>
        <end position="188"/>
    </location>
</feature>
<keyword evidence="1" id="KW-1133">Transmembrane helix</keyword>
<evidence type="ECO:0000313" key="2">
    <source>
        <dbReference type="EMBL" id="GGJ73822.1"/>
    </source>
</evidence>
<evidence type="ECO:0000256" key="1">
    <source>
        <dbReference type="SAM" id="Phobius"/>
    </source>
</evidence>
<organism evidence="2 3">
    <name type="scientific">Deinococcus aquiradiocola</name>
    <dbReference type="NCBI Taxonomy" id="393059"/>
    <lineage>
        <taxon>Bacteria</taxon>
        <taxon>Thermotogati</taxon>
        <taxon>Deinococcota</taxon>
        <taxon>Deinococci</taxon>
        <taxon>Deinococcales</taxon>
        <taxon>Deinococcaceae</taxon>
        <taxon>Deinococcus</taxon>
    </lineage>
</organism>
<evidence type="ECO:0008006" key="4">
    <source>
        <dbReference type="Google" id="ProtNLM"/>
    </source>
</evidence>
<reference evidence="2" key="2">
    <citation type="submission" date="2020-09" db="EMBL/GenBank/DDBJ databases">
        <authorList>
            <person name="Sun Q."/>
            <person name="Ohkuma M."/>
        </authorList>
    </citation>
    <scope>NUCLEOTIDE SEQUENCE</scope>
    <source>
        <strain evidence="2">JCM 14371</strain>
    </source>
</reference>
<dbReference type="RefSeq" id="WP_188962474.1">
    <property type="nucleotide sequence ID" value="NZ_BMOE01000005.1"/>
</dbReference>